<dbReference type="PROSITE" id="PS50887">
    <property type="entry name" value="GGDEF"/>
    <property type="match status" value="1"/>
</dbReference>
<evidence type="ECO:0000313" key="4">
    <source>
        <dbReference type="Proteomes" id="UP001564760"/>
    </source>
</evidence>
<dbReference type="SUPFAM" id="SSF55073">
    <property type="entry name" value="Nucleotide cyclase"/>
    <property type="match status" value="1"/>
</dbReference>
<feature type="transmembrane region" description="Helical" evidence="1">
    <location>
        <begin position="87"/>
        <end position="105"/>
    </location>
</feature>
<protein>
    <submittedName>
        <fullName evidence="3">GGDEF domain-containing protein</fullName>
    </submittedName>
</protein>
<dbReference type="CDD" id="cd01949">
    <property type="entry name" value="GGDEF"/>
    <property type="match status" value="1"/>
</dbReference>
<dbReference type="PANTHER" id="PTHR45138">
    <property type="entry name" value="REGULATORY COMPONENTS OF SENSORY TRANSDUCTION SYSTEM"/>
    <property type="match status" value="1"/>
</dbReference>
<feature type="transmembrane region" description="Helical" evidence="1">
    <location>
        <begin position="57"/>
        <end position="80"/>
    </location>
</feature>
<feature type="transmembrane region" description="Helical" evidence="1">
    <location>
        <begin position="166"/>
        <end position="187"/>
    </location>
</feature>
<dbReference type="InterPro" id="IPR043128">
    <property type="entry name" value="Rev_trsase/Diguanyl_cyclase"/>
</dbReference>
<dbReference type="PANTHER" id="PTHR45138:SF9">
    <property type="entry name" value="DIGUANYLATE CYCLASE DGCM-RELATED"/>
    <property type="match status" value="1"/>
</dbReference>
<sequence length="361" mass="37694">MGWVGLWWRQTDHYEQLTAHLRTRGMAGLIRATVSLIAAGLALIVLATVWTPTGPRGTVPVACALLACVAAATVAAVWALRWPSGGLAVRLAVLANTAVALVALAQSHPVAALLACTMFATIACYVALFHTAPLMAYNFAIAAVVGAVEAARIAARYGVVAAGCGYSVVLILNVAVLFGVQAVVHVLRTDAVRAERDQLTGLLNRRAFRRRAKARLEEQRAGSGHLVVTVIDLDRFKLLNDSYGHSTGDEALVSVAQALRSGAGGTAVIGRAGGEEFMVADAWRPDEVPVRAKRLCDAIAALPFGVTASVGTAGVHGRFADRAAEVLLADLISAADAAMYAAKRRGGNQVGRHVSLTPEGP</sequence>
<feature type="transmembrane region" description="Helical" evidence="1">
    <location>
        <begin position="111"/>
        <end position="129"/>
    </location>
</feature>
<proteinExistence type="predicted"/>
<keyword evidence="1" id="KW-1133">Transmembrane helix</keyword>
<dbReference type="NCBIfam" id="TIGR00254">
    <property type="entry name" value="GGDEF"/>
    <property type="match status" value="1"/>
</dbReference>
<organism evidence="3 4">
    <name type="scientific">Mycobacterium servetii</name>
    <dbReference type="NCBI Taxonomy" id="3237418"/>
    <lineage>
        <taxon>Bacteria</taxon>
        <taxon>Bacillati</taxon>
        <taxon>Actinomycetota</taxon>
        <taxon>Actinomycetes</taxon>
        <taxon>Mycobacteriales</taxon>
        <taxon>Mycobacteriaceae</taxon>
        <taxon>Mycobacterium</taxon>
    </lineage>
</organism>
<name>A0ABV4BUG0_9MYCO</name>
<dbReference type="Proteomes" id="UP001564760">
    <property type="component" value="Unassembled WGS sequence"/>
</dbReference>
<feature type="transmembrane region" description="Helical" evidence="1">
    <location>
        <begin position="29"/>
        <end position="51"/>
    </location>
</feature>
<evidence type="ECO:0000259" key="2">
    <source>
        <dbReference type="PROSITE" id="PS50887"/>
    </source>
</evidence>
<gene>
    <name evidence="3" type="ORF">AB8998_00730</name>
</gene>
<dbReference type="SMART" id="SM00267">
    <property type="entry name" value="GGDEF"/>
    <property type="match status" value="1"/>
</dbReference>
<dbReference type="InterPro" id="IPR050469">
    <property type="entry name" value="Diguanylate_Cyclase"/>
</dbReference>
<feature type="transmembrane region" description="Helical" evidence="1">
    <location>
        <begin position="136"/>
        <end position="154"/>
    </location>
</feature>
<feature type="domain" description="GGDEF" evidence="2">
    <location>
        <begin position="224"/>
        <end position="355"/>
    </location>
</feature>
<keyword evidence="1" id="KW-0812">Transmembrane</keyword>
<keyword evidence="1" id="KW-0472">Membrane</keyword>
<reference evidence="3 4" key="1">
    <citation type="submission" date="2024-08" db="EMBL/GenBank/DDBJ databases">
        <title>Mycobacterium servetensis sp. nov., a novel rapid-growing mycobacterial species recovered from a human patient in Zaragoza, Spain.</title>
        <authorList>
            <person name="Tristancho-Baro A.I."/>
            <person name="Buenestado-Serrano S."/>
            <person name="Garcia De Viedma D."/>
            <person name="Milagro-Beamonte A."/>
            <person name="Burillo N."/>
            <person name="Sanz S."/>
            <person name="Lopez-Calleja A.I."/>
            <person name="Penas-Utrilla D."/>
            <person name="Guardingo M."/>
            <person name="Garcia M.J."/>
            <person name="Vinuelas-Bayon J."/>
        </authorList>
    </citation>
    <scope>NUCLEOTIDE SEQUENCE [LARGE SCALE GENOMIC DNA]</scope>
    <source>
        <strain evidence="4">HUMS_12744610</strain>
    </source>
</reference>
<evidence type="ECO:0000256" key="1">
    <source>
        <dbReference type="SAM" id="Phobius"/>
    </source>
</evidence>
<keyword evidence="4" id="KW-1185">Reference proteome</keyword>
<evidence type="ECO:0000313" key="3">
    <source>
        <dbReference type="EMBL" id="MEY8013683.1"/>
    </source>
</evidence>
<dbReference type="Gene3D" id="3.30.70.270">
    <property type="match status" value="1"/>
</dbReference>
<dbReference type="RefSeq" id="WP_369736345.1">
    <property type="nucleotide sequence ID" value="NZ_JBGEDP010000001.1"/>
</dbReference>
<dbReference type="Pfam" id="PF00990">
    <property type="entry name" value="GGDEF"/>
    <property type="match status" value="1"/>
</dbReference>
<dbReference type="InterPro" id="IPR000160">
    <property type="entry name" value="GGDEF_dom"/>
</dbReference>
<accession>A0ABV4BUG0</accession>
<dbReference type="InterPro" id="IPR029787">
    <property type="entry name" value="Nucleotide_cyclase"/>
</dbReference>
<dbReference type="EMBL" id="JBGEDP010000001">
    <property type="protein sequence ID" value="MEY8013683.1"/>
    <property type="molecule type" value="Genomic_DNA"/>
</dbReference>
<comment type="caution">
    <text evidence="3">The sequence shown here is derived from an EMBL/GenBank/DDBJ whole genome shotgun (WGS) entry which is preliminary data.</text>
</comment>